<keyword evidence="8" id="KW-1185">Reference proteome</keyword>
<dbReference type="PANTHER" id="PTHR38776:SF1">
    <property type="entry name" value="MLTA-INTERACTING PROTEIN-RELATED"/>
    <property type="match status" value="1"/>
</dbReference>
<dbReference type="PANTHER" id="PTHR38776">
    <property type="entry name" value="MLTA-INTERACTING PROTEIN-RELATED"/>
    <property type="match status" value="1"/>
</dbReference>
<evidence type="ECO:0000256" key="4">
    <source>
        <dbReference type="ARBA" id="ARBA00023136"/>
    </source>
</evidence>
<dbReference type="Proteomes" id="UP000249299">
    <property type="component" value="Unassembled WGS sequence"/>
</dbReference>
<evidence type="ECO:0000256" key="6">
    <source>
        <dbReference type="SAM" id="SignalP"/>
    </source>
</evidence>
<evidence type="ECO:0000256" key="3">
    <source>
        <dbReference type="ARBA" id="ARBA00022729"/>
    </source>
</evidence>
<protein>
    <recommendedName>
        <fullName evidence="9">MltA-interacting MipA</fullName>
    </recommendedName>
</protein>
<proteinExistence type="inferred from homology"/>
<comment type="subcellular location">
    <subcellularLocation>
        <location evidence="1">Cell outer membrane</location>
    </subcellularLocation>
</comment>
<comment type="caution">
    <text evidence="7">The sequence shown here is derived from an EMBL/GenBank/DDBJ whole genome shotgun (WGS) entry which is preliminary data.</text>
</comment>
<comment type="similarity">
    <text evidence="2">Belongs to the MipA/OmpV family.</text>
</comment>
<evidence type="ECO:0000313" key="7">
    <source>
        <dbReference type="EMBL" id="RAI30001.1"/>
    </source>
</evidence>
<sequence length="274" mass="30381">MRRISFTGIVFSAALIGAAPAMAADAPTYAAPPAPDAYQVETPNQDDLVLELGVGGLVSPRFEGSEEYTFTPYPIIQLHYLRIPGLYETSRDRSAIYFRPSFRYIGERDPSDERILRGLKKVDWALEAGFAVGYETEYFDAFVAVRRGFNGHEGWIADLGVDGIYRPDNAWTFKLGPRLSLASEDYMDTYFGVSRRESIRSGYRTYDPSGGIKSVGLAATAEYKLTEETTLYGRASWDRLVSDAGDSPIVKAGDENMFGVGIGISYRFGLDLYD</sequence>
<dbReference type="OrthoDB" id="5462484at2"/>
<evidence type="ECO:0008006" key="9">
    <source>
        <dbReference type="Google" id="ProtNLM"/>
    </source>
</evidence>
<evidence type="ECO:0000256" key="5">
    <source>
        <dbReference type="ARBA" id="ARBA00023237"/>
    </source>
</evidence>
<feature type="chain" id="PRO_5016330279" description="MltA-interacting MipA" evidence="6">
    <location>
        <begin position="24"/>
        <end position="274"/>
    </location>
</feature>
<dbReference type="Pfam" id="PF06629">
    <property type="entry name" value="MipA"/>
    <property type="match status" value="1"/>
</dbReference>
<dbReference type="GO" id="GO:0009279">
    <property type="term" value="C:cell outer membrane"/>
    <property type="evidence" value="ECO:0007669"/>
    <property type="project" value="UniProtKB-SubCell"/>
</dbReference>
<accession>A0A327JVA2</accession>
<dbReference type="AlphaFoldDB" id="A0A327JVA2"/>
<dbReference type="EMBL" id="NPEV01000001">
    <property type="protein sequence ID" value="RAI30001.1"/>
    <property type="molecule type" value="Genomic_DNA"/>
</dbReference>
<dbReference type="InterPro" id="IPR010583">
    <property type="entry name" value="MipA"/>
</dbReference>
<evidence type="ECO:0000313" key="8">
    <source>
        <dbReference type="Proteomes" id="UP000249299"/>
    </source>
</evidence>
<organism evidence="7 8">
    <name type="scientific">Rhodobium orientis</name>
    <dbReference type="NCBI Taxonomy" id="34017"/>
    <lineage>
        <taxon>Bacteria</taxon>
        <taxon>Pseudomonadati</taxon>
        <taxon>Pseudomonadota</taxon>
        <taxon>Alphaproteobacteria</taxon>
        <taxon>Hyphomicrobiales</taxon>
        <taxon>Rhodobiaceae</taxon>
        <taxon>Rhodobium</taxon>
    </lineage>
</organism>
<dbReference type="RefSeq" id="WP_111432255.1">
    <property type="nucleotide sequence ID" value="NZ_JACIGG010000001.1"/>
</dbReference>
<evidence type="ECO:0000256" key="2">
    <source>
        <dbReference type="ARBA" id="ARBA00005722"/>
    </source>
</evidence>
<name>A0A327JVA2_9HYPH</name>
<keyword evidence="5" id="KW-0998">Cell outer membrane</keyword>
<keyword evidence="4" id="KW-0472">Membrane</keyword>
<reference evidence="7 8" key="1">
    <citation type="submission" date="2017-07" db="EMBL/GenBank/DDBJ databases">
        <title>Draft Genome Sequences of Select Purple Nonsulfur Bacteria.</title>
        <authorList>
            <person name="Lasarre B."/>
            <person name="Mckinlay J.B."/>
        </authorList>
    </citation>
    <scope>NUCLEOTIDE SEQUENCE [LARGE SCALE GENOMIC DNA]</scope>
    <source>
        <strain evidence="7 8">DSM 11290</strain>
    </source>
</reference>
<evidence type="ECO:0000256" key="1">
    <source>
        <dbReference type="ARBA" id="ARBA00004442"/>
    </source>
</evidence>
<gene>
    <name evidence="7" type="ORF">CH339_00245</name>
</gene>
<keyword evidence="3 6" id="KW-0732">Signal</keyword>
<feature type="signal peptide" evidence="6">
    <location>
        <begin position="1"/>
        <end position="23"/>
    </location>
</feature>